<keyword evidence="2" id="KW-0472">Membrane</keyword>
<name>A0ABQ7IBL8_9HELO</name>
<dbReference type="Pfam" id="PF20237">
    <property type="entry name" value="DUF6594"/>
    <property type="match status" value="1"/>
</dbReference>
<keyword evidence="5" id="KW-1185">Reference proteome</keyword>
<proteinExistence type="predicted"/>
<evidence type="ECO:0000256" key="1">
    <source>
        <dbReference type="SAM" id="Coils"/>
    </source>
</evidence>
<evidence type="ECO:0000313" key="4">
    <source>
        <dbReference type="EMBL" id="KAF7919171.1"/>
    </source>
</evidence>
<feature type="coiled-coil region" evidence="1">
    <location>
        <begin position="114"/>
        <end position="166"/>
    </location>
</feature>
<keyword evidence="2" id="KW-1133">Transmembrane helix</keyword>
<dbReference type="PANTHER" id="PTHR34502">
    <property type="entry name" value="DUF6594 DOMAIN-CONTAINING PROTEIN-RELATED"/>
    <property type="match status" value="1"/>
</dbReference>
<feature type="transmembrane region" description="Helical" evidence="2">
    <location>
        <begin position="339"/>
        <end position="360"/>
    </location>
</feature>
<accession>A0ABQ7IBL8</accession>
<dbReference type="EMBL" id="RCSX01000028">
    <property type="protein sequence ID" value="KAF7919171.1"/>
    <property type="molecule type" value="Genomic_DNA"/>
</dbReference>
<reference evidence="4 5" key="1">
    <citation type="journal article" date="2020" name="Genome Biol. Evol.">
        <title>Comparative genomics of Sclerotiniaceae.</title>
        <authorList>
            <person name="Valero Jimenez C.A."/>
            <person name="Steentjes M."/>
            <person name="Scholten O.E."/>
            <person name="Van Kan J.A.L."/>
        </authorList>
    </citation>
    <scope>NUCLEOTIDE SEQUENCE [LARGE SCALE GENOMIC DNA]</scope>
    <source>
        <strain evidence="4 5">B1</strain>
    </source>
</reference>
<dbReference type="Proteomes" id="UP000783213">
    <property type="component" value="Unassembled WGS sequence"/>
</dbReference>
<keyword evidence="1" id="KW-0175">Coiled coil</keyword>
<feature type="domain" description="DUF6594" evidence="3">
    <location>
        <begin position="87"/>
        <end position="351"/>
    </location>
</feature>
<dbReference type="InterPro" id="IPR046529">
    <property type="entry name" value="DUF6594"/>
</dbReference>
<gene>
    <name evidence="4" type="ORF">EAE98_009491</name>
</gene>
<evidence type="ECO:0000313" key="5">
    <source>
        <dbReference type="Proteomes" id="UP000783213"/>
    </source>
</evidence>
<feature type="transmembrane region" description="Helical" evidence="2">
    <location>
        <begin position="276"/>
        <end position="300"/>
    </location>
</feature>
<organism evidence="4 5">
    <name type="scientific">Botrytis deweyae</name>
    <dbReference type="NCBI Taxonomy" id="2478750"/>
    <lineage>
        <taxon>Eukaryota</taxon>
        <taxon>Fungi</taxon>
        <taxon>Dikarya</taxon>
        <taxon>Ascomycota</taxon>
        <taxon>Pezizomycotina</taxon>
        <taxon>Leotiomycetes</taxon>
        <taxon>Helotiales</taxon>
        <taxon>Sclerotiniaceae</taxon>
        <taxon>Botrytis</taxon>
    </lineage>
</organism>
<protein>
    <recommendedName>
        <fullName evidence="3">DUF6594 domain-containing protein</fullName>
    </recommendedName>
</protein>
<dbReference type="RefSeq" id="XP_038806585.1">
    <property type="nucleotide sequence ID" value="XM_038957112.1"/>
</dbReference>
<comment type="caution">
    <text evidence="4">The sequence shown here is derived from an EMBL/GenBank/DDBJ whole genome shotgun (WGS) entry which is preliminary data.</text>
</comment>
<dbReference type="PANTHER" id="PTHR34502:SF3">
    <property type="entry name" value="DUF6594 DOMAIN-CONTAINING PROTEIN"/>
    <property type="match status" value="1"/>
</dbReference>
<sequence length="366" mass="41752">MSVDINDQDSMEKGEATSQVDDFCLPASLDPVTLLPIKPDGMTQEKFERTLPDQKTERYLTYIRGLKKRKSPAEFTSHIIDLRPDGYPRLAEVIACKEEFMMYRRFGHLQARLLLDKQDELRALELRLAHLDEMFEAKYPDRNYSRERAHAESEDYKNLLAMIQRNMKEYAELLTFAQTFANFDRPMTSDYLRVKNYLDYKVCLCARDQDYIAKRDDLITLKPSRENTWLDTKIEGIPQLLPCKATRYIFSTTELQQKTDSKDSNIILSSPERVNVVVTLIILAAVLILLIVPVFLLWFISNLNTSRPLIGVLIALLLIFTLIFSGILSAFTRAKRHEIIAAAAAYCAVLVVFVGNVGSLSPPAGG</sequence>
<evidence type="ECO:0000259" key="3">
    <source>
        <dbReference type="Pfam" id="PF20237"/>
    </source>
</evidence>
<feature type="transmembrane region" description="Helical" evidence="2">
    <location>
        <begin position="312"/>
        <end position="332"/>
    </location>
</feature>
<dbReference type="GeneID" id="62236262"/>
<evidence type="ECO:0000256" key="2">
    <source>
        <dbReference type="SAM" id="Phobius"/>
    </source>
</evidence>
<keyword evidence="2" id="KW-0812">Transmembrane</keyword>